<dbReference type="AlphaFoldDB" id="A0A1G2Q2D0"/>
<reference evidence="2 3" key="1">
    <citation type="journal article" date="2016" name="Nat. Commun.">
        <title>Thousands of microbial genomes shed light on interconnected biogeochemical processes in an aquifer system.</title>
        <authorList>
            <person name="Anantharaman K."/>
            <person name="Brown C.T."/>
            <person name="Hug L.A."/>
            <person name="Sharon I."/>
            <person name="Castelle C.J."/>
            <person name="Probst A.J."/>
            <person name="Thomas B.C."/>
            <person name="Singh A."/>
            <person name="Wilkins M.J."/>
            <person name="Karaoz U."/>
            <person name="Brodie E.L."/>
            <person name="Williams K.H."/>
            <person name="Hubbard S.S."/>
            <person name="Banfield J.F."/>
        </authorList>
    </citation>
    <scope>NUCLEOTIDE SEQUENCE [LARGE SCALE GENOMIC DNA]</scope>
</reference>
<name>A0A1G2Q2D0_9BACT</name>
<organism evidence="2 3">
    <name type="scientific">Candidatus Veblenbacteria bacterium RIFOXYB1_FULL_43_13</name>
    <dbReference type="NCBI Taxonomy" id="1802426"/>
    <lineage>
        <taxon>Bacteria</taxon>
        <taxon>Candidatus Vebleniibacteriota</taxon>
    </lineage>
</organism>
<dbReference type="EMBL" id="MHTC01000041">
    <property type="protein sequence ID" value="OHA54736.1"/>
    <property type="molecule type" value="Genomic_DNA"/>
</dbReference>
<dbReference type="Pfam" id="PF00665">
    <property type="entry name" value="rve"/>
    <property type="match status" value="1"/>
</dbReference>
<dbReference type="GO" id="GO:0003676">
    <property type="term" value="F:nucleic acid binding"/>
    <property type="evidence" value="ECO:0007669"/>
    <property type="project" value="InterPro"/>
</dbReference>
<dbReference type="Proteomes" id="UP000177575">
    <property type="component" value="Unassembled WGS sequence"/>
</dbReference>
<accession>A0A1G2Q2D0</accession>
<proteinExistence type="predicted"/>
<dbReference type="InterPro" id="IPR036397">
    <property type="entry name" value="RNaseH_sf"/>
</dbReference>
<dbReference type="Pfam" id="PF13565">
    <property type="entry name" value="HTH_32"/>
    <property type="match status" value="1"/>
</dbReference>
<dbReference type="InterPro" id="IPR012337">
    <property type="entry name" value="RNaseH-like_sf"/>
</dbReference>
<dbReference type="InterPro" id="IPR009057">
    <property type="entry name" value="Homeodomain-like_sf"/>
</dbReference>
<dbReference type="PANTHER" id="PTHR35004">
    <property type="entry name" value="TRANSPOSASE RV3428C-RELATED"/>
    <property type="match status" value="1"/>
</dbReference>
<dbReference type="GO" id="GO:0015074">
    <property type="term" value="P:DNA integration"/>
    <property type="evidence" value="ECO:0007669"/>
    <property type="project" value="InterPro"/>
</dbReference>
<dbReference type="SUPFAM" id="SSF46689">
    <property type="entry name" value="Homeodomain-like"/>
    <property type="match status" value="1"/>
</dbReference>
<evidence type="ECO:0000313" key="2">
    <source>
        <dbReference type="EMBL" id="OHA54736.1"/>
    </source>
</evidence>
<dbReference type="PANTHER" id="PTHR35004:SF7">
    <property type="entry name" value="INTEGRASE PROTEIN"/>
    <property type="match status" value="1"/>
</dbReference>
<sequence length="315" mass="37252">MPKTIKEERLRWVLPINNKEIKLVDLARVCPHSQRSLERWLAAYRKYGEAGLEPKSTRPKTNPKETPIRIKERVIELRKETKLCAQKLKWKLAKENVVLHKNTVHKIIKQEGLTRKYRLRKLKYKYLKIPLSQGELVEIDVKYVPNLLANKQYYQFTAIDCASRWRYLKIYDNYANSDSTDFLQELIKIAPFRIRALKTDNGSNFTNRYTGYLKSADPINPRLHDFDIMCQRFNIIHYLIDPGKPAQNGKVERSHRTDQEMFYDRNKFKTLKDLKTKIKIWNEVYNNLEHCGLNGKTPNEMLELLSINKPTNVCG</sequence>
<dbReference type="Gene3D" id="3.30.420.10">
    <property type="entry name" value="Ribonuclease H-like superfamily/Ribonuclease H"/>
    <property type="match status" value="1"/>
</dbReference>
<gene>
    <name evidence="2" type="ORF">A2388_00620</name>
</gene>
<dbReference type="PROSITE" id="PS50994">
    <property type="entry name" value="INTEGRASE"/>
    <property type="match status" value="1"/>
</dbReference>
<protein>
    <recommendedName>
        <fullName evidence="1">Integrase catalytic domain-containing protein</fullName>
    </recommendedName>
</protein>
<dbReference type="SUPFAM" id="SSF53098">
    <property type="entry name" value="Ribonuclease H-like"/>
    <property type="match status" value="1"/>
</dbReference>
<feature type="domain" description="Integrase catalytic" evidence="1">
    <location>
        <begin position="126"/>
        <end position="306"/>
    </location>
</feature>
<evidence type="ECO:0000259" key="1">
    <source>
        <dbReference type="PROSITE" id="PS50994"/>
    </source>
</evidence>
<comment type="caution">
    <text evidence="2">The sequence shown here is derived from an EMBL/GenBank/DDBJ whole genome shotgun (WGS) entry which is preliminary data.</text>
</comment>
<dbReference type="InterPro" id="IPR001584">
    <property type="entry name" value="Integrase_cat-core"/>
</dbReference>
<evidence type="ECO:0000313" key="3">
    <source>
        <dbReference type="Proteomes" id="UP000177575"/>
    </source>
</evidence>